<dbReference type="Proteomes" id="UP001412067">
    <property type="component" value="Unassembled WGS sequence"/>
</dbReference>
<evidence type="ECO:0000256" key="1">
    <source>
        <dbReference type="SAM" id="MobiDB-lite"/>
    </source>
</evidence>
<sequence>MDGSAAVVERGNSNGEKEAFPSPEQLLRHPLAQLALVPNGVALFSAGALAGTSAKSLTASLDRIKLLMQVIVLPFLLLIFLVQNSSPIPLILPHGAKQRVPRADVIRISADPNKREILLVGGGHNMVSTEAVVMAYHLITSSLSH</sequence>
<keyword evidence="2" id="KW-0472">Membrane</keyword>
<keyword evidence="2" id="KW-1133">Transmembrane helix</keyword>
<name>A0ABR2LVA6_9ASPA</name>
<proteinExistence type="predicted"/>
<comment type="caution">
    <text evidence="3">The sequence shown here is derived from an EMBL/GenBank/DDBJ whole genome shotgun (WGS) entry which is preliminary data.</text>
</comment>
<evidence type="ECO:0000313" key="3">
    <source>
        <dbReference type="EMBL" id="KAK8950488.1"/>
    </source>
</evidence>
<keyword evidence="4" id="KW-1185">Reference proteome</keyword>
<keyword evidence="2" id="KW-0812">Transmembrane</keyword>
<protein>
    <submittedName>
        <fullName evidence="3">Uncharacterized protein</fullName>
    </submittedName>
</protein>
<reference evidence="3 4" key="1">
    <citation type="journal article" date="2022" name="Nat. Plants">
        <title>Genomes of leafy and leafless Platanthera orchids illuminate the evolution of mycoheterotrophy.</title>
        <authorList>
            <person name="Li M.H."/>
            <person name="Liu K.W."/>
            <person name="Li Z."/>
            <person name="Lu H.C."/>
            <person name="Ye Q.L."/>
            <person name="Zhang D."/>
            <person name="Wang J.Y."/>
            <person name="Li Y.F."/>
            <person name="Zhong Z.M."/>
            <person name="Liu X."/>
            <person name="Yu X."/>
            <person name="Liu D.K."/>
            <person name="Tu X.D."/>
            <person name="Liu B."/>
            <person name="Hao Y."/>
            <person name="Liao X.Y."/>
            <person name="Jiang Y.T."/>
            <person name="Sun W.H."/>
            <person name="Chen J."/>
            <person name="Chen Y.Q."/>
            <person name="Ai Y."/>
            <person name="Zhai J.W."/>
            <person name="Wu S.S."/>
            <person name="Zhou Z."/>
            <person name="Hsiao Y.Y."/>
            <person name="Wu W.L."/>
            <person name="Chen Y.Y."/>
            <person name="Lin Y.F."/>
            <person name="Hsu J.L."/>
            <person name="Li C.Y."/>
            <person name="Wang Z.W."/>
            <person name="Zhao X."/>
            <person name="Zhong W.Y."/>
            <person name="Ma X.K."/>
            <person name="Ma L."/>
            <person name="Huang J."/>
            <person name="Chen G.Z."/>
            <person name="Huang M.Z."/>
            <person name="Huang L."/>
            <person name="Peng D.H."/>
            <person name="Luo Y.B."/>
            <person name="Zou S.Q."/>
            <person name="Chen S.P."/>
            <person name="Lan S."/>
            <person name="Tsai W.C."/>
            <person name="Van de Peer Y."/>
            <person name="Liu Z.J."/>
        </authorList>
    </citation>
    <scope>NUCLEOTIDE SEQUENCE [LARGE SCALE GENOMIC DNA]</scope>
    <source>
        <strain evidence="3">Lor288</strain>
    </source>
</reference>
<evidence type="ECO:0000313" key="4">
    <source>
        <dbReference type="Proteomes" id="UP001412067"/>
    </source>
</evidence>
<feature type="transmembrane region" description="Helical" evidence="2">
    <location>
        <begin position="64"/>
        <end position="82"/>
    </location>
</feature>
<evidence type="ECO:0000256" key="2">
    <source>
        <dbReference type="SAM" id="Phobius"/>
    </source>
</evidence>
<organism evidence="3 4">
    <name type="scientific">Platanthera guangdongensis</name>
    <dbReference type="NCBI Taxonomy" id="2320717"/>
    <lineage>
        <taxon>Eukaryota</taxon>
        <taxon>Viridiplantae</taxon>
        <taxon>Streptophyta</taxon>
        <taxon>Embryophyta</taxon>
        <taxon>Tracheophyta</taxon>
        <taxon>Spermatophyta</taxon>
        <taxon>Magnoliopsida</taxon>
        <taxon>Liliopsida</taxon>
        <taxon>Asparagales</taxon>
        <taxon>Orchidaceae</taxon>
        <taxon>Orchidoideae</taxon>
        <taxon>Orchideae</taxon>
        <taxon>Orchidinae</taxon>
        <taxon>Platanthera</taxon>
    </lineage>
</organism>
<feature type="region of interest" description="Disordered" evidence="1">
    <location>
        <begin position="1"/>
        <end position="20"/>
    </location>
</feature>
<feature type="transmembrane region" description="Helical" evidence="2">
    <location>
        <begin position="31"/>
        <end position="52"/>
    </location>
</feature>
<dbReference type="EMBL" id="JBBWWR010000015">
    <property type="protein sequence ID" value="KAK8950488.1"/>
    <property type="molecule type" value="Genomic_DNA"/>
</dbReference>
<accession>A0ABR2LVA6</accession>
<gene>
    <name evidence="3" type="ORF">KSP40_PGU022306</name>
</gene>